<keyword evidence="2" id="KW-1185">Reference proteome</keyword>
<accession>A0ABY4E2H4</accession>
<dbReference type="EMBL" id="CP091511">
    <property type="protein sequence ID" value="UOO89979.1"/>
    <property type="molecule type" value="Genomic_DNA"/>
</dbReference>
<organism evidence="1 2">
    <name type="scientific">Vitreoscilla massiliensis</name>
    <dbReference type="NCBI Taxonomy" id="1689272"/>
    <lineage>
        <taxon>Bacteria</taxon>
        <taxon>Pseudomonadati</taxon>
        <taxon>Pseudomonadota</taxon>
        <taxon>Betaproteobacteria</taxon>
        <taxon>Neisseriales</taxon>
        <taxon>Neisseriaceae</taxon>
        <taxon>Vitreoscilla</taxon>
    </lineage>
</organism>
<sequence>MMRSIVTGMLILGLSLGAPAAFAYPMMVQLLPKSLQGVWVHTASASSRAAACKAYHEHKALPKQAYFIHIDDLNLRHDYGGTSVTLQANDLINSRIQAHSLSGDTSLALPLIQGKLNSNNHVRTLSYQVQGQTLYTPHLAVKAFYRCRP</sequence>
<dbReference type="Proteomes" id="UP000832011">
    <property type="component" value="Chromosome"/>
</dbReference>
<evidence type="ECO:0000313" key="1">
    <source>
        <dbReference type="EMBL" id="UOO89979.1"/>
    </source>
</evidence>
<proteinExistence type="predicted"/>
<protein>
    <submittedName>
        <fullName evidence="1">Uncharacterized protein</fullName>
    </submittedName>
</protein>
<dbReference type="RefSeq" id="WP_147645386.1">
    <property type="nucleotide sequence ID" value="NZ_CABKVG010000008.1"/>
</dbReference>
<gene>
    <name evidence="1" type="ORF">LVJ82_03045</name>
</gene>
<evidence type="ECO:0000313" key="2">
    <source>
        <dbReference type="Proteomes" id="UP000832011"/>
    </source>
</evidence>
<name>A0ABY4E2H4_9NEIS</name>
<reference evidence="1 2" key="1">
    <citation type="journal article" date="2022" name="Res Sq">
        <title>Evolution of multicellular longitudinally dividing oral cavity symbionts (Neisseriaceae).</title>
        <authorList>
            <person name="Nyongesa S."/>
            <person name="Weber P."/>
            <person name="Bernet E."/>
            <person name="Pullido F."/>
            <person name="Nieckarz M."/>
            <person name="Delaby M."/>
            <person name="Nieves C."/>
            <person name="Viehboeck T."/>
            <person name="Krause N."/>
            <person name="Rivera-Millot A."/>
            <person name="Nakamura A."/>
            <person name="Vischer N."/>
            <person name="VanNieuwenhze M."/>
            <person name="Brun Y."/>
            <person name="Cava F."/>
            <person name="Bulgheresi S."/>
            <person name="Veyrier F."/>
        </authorList>
    </citation>
    <scope>NUCLEOTIDE SEQUENCE [LARGE SCALE GENOMIC DNA]</scope>
    <source>
        <strain evidence="1 2">SN4</strain>
    </source>
</reference>